<keyword evidence="2" id="KW-1185">Reference proteome</keyword>
<dbReference type="RefSeq" id="WP_388002410.1">
    <property type="nucleotide sequence ID" value="NZ_JBHUEE010000002.1"/>
</dbReference>
<gene>
    <name evidence="1" type="ORF">ACFSE6_03915</name>
</gene>
<protein>
    <submittedName>
        <fullName evidence="1">Uncharacterized protein</fullName>
    </submittedName>
</protein>
<dbReference type="Proteomes" id="UP001597277">
    <property type="component" value="Unassembled WGS sequence"/>
</dbReference>
<sequence length="496" mass="56143">MLRLLTSPLLAVASAIVALGSLVFTYVTNPFSRYTIVDRTYRARFTGEALRTIDRNDRLVVRQGPAWKSLAVYATGLNILSTRYVSSPRSQATTVDGIIEDIHDLRFDPQRLLLISGDHFSALFVRNLGVFYYPMLDRAIPGSEQDWRDRQTVYLQTLGYALGVFDRTDDLSTTIVATGRRAATCVNFYHYPSDTLYGMLYSLASLRGLEPGRPAEYGADVHELGTTEAAAALVERYGYSLARHYRTYRRRLLDEHAMRVRTDLRVSGAKDITERRSAFFDNVVLWKTSELAMKLGIVDDDPAFLRSLKDSVLEIFWLDEAGHFLEDLSPEAVAGRYYSSDWLIALASGFLDPADPGERHYFTRSVEYIRRHGIADPLPVKYQVEQRAHRQVPVVRLAVASYGGDAIWSFWGMEYIKTLVLLHRATGEGHYLDEAGRHLAAYEDAMLANGGFPEVYDADGEMLTTPFYRSIRQTGWVIGFEQAREMYRAEVHSSSS</sequence>
<evidence type="ECO:0000313" key="2">
    <source>
        <dbReference type="Proteomes" id="UP001597277"/>
    </source>
</evidence>
<dbReference type="EMBL" id="JBHUEE010000002">
    <property type="protein sequence ID" value="MFD1716966.1"/>
    <property type="molecule type" value="Genomic_DNA"/>
</dbReference>
<name>A0ABW4L4I8_9MICO</name>
<reference evidence="2" key="1">
    <citation type="journal article" date="2019" name="Int. J. Syst. Evol. Microbiol.">
        <title>The Global Catalogue of Microorganisms (GCM) 10K type strain sequencing project: providing services to taxonomists for standard genome sequencing and annotation.</title>
        <authorList>
            <consortium name="The Broad Institute Genomics Platform"/>
            <consortium name="The Broad Institute Genome Sequencing Center for Infectious Disease"/>
            <person name="Wu L."/>
            <person name="Ma J."/>
        </authorList>
    </citation>
    <scope>NUCLEOTIDE SEQUENCE [LARGE SCALE GENOMIC DNA]</scope>
    <source>
        <strain evidence="2">JCM 17130</strain>
    </source>
</reference>
<dbReference type="SUPFAM" id="SSF48208">
    <property type="entry name" value="Six-hairpin glycosidases"/>
    <property type="match status" value="1"/>
</dbReference>
<accession>A0ABW4L4I8</accession>
<proteinExistence type="predicted"/>
<evidence type="ECO:0000313" key="1">
    <source>
        <dbReference type="EMBL" id="MFD1716966.1"/>
    </source>
</evidence>
<dbReference type="InterPro" id="IPR008928">
    <property type="entry name" value="6-hairpin_glycosidase_sf"/>
</dbReference>
<comment type="caution">
    <text evidence="1">The sequence shown here is derived from an EMBL/GenBank/DDBJ whole genome shotgun (WGS) entry which is preliminary data.</text>
</comment>
<organism evidence="1 2">
    <name type="scientific">Georgenia deserti</name>
    <dbReference type="NCBI Taxonomy" id="2093781"/>
    <lineage>
        <taxon>Bacteria</taxon>
        <taxon>Bacillati</taxon>
        <taxon>Actinomycetota</taxon>
        <taxon>Actinomycetes</taxon>
        <taxon>Micrococcales</taxon>
        <taxon>Bogoriellaceae</taxon>
        <taxon>Georgenia</taxon>
    </lineage>
</organism>